<proteinExistence type="predicted"/>
<feature type="chain" id="PRO_5047425630" description="Lipocalin-like domain-containing protein" evidence="1">
    <location>
        <begin position="24"/>
        <end position="176"/>
    </location>
</feature>
<name>A0ABX0UQ82_9BACT</name>
<protein>
    <recommendedName>
        <fullName evidence="4">Lipocalin-like domain-containing protein</fullName>
    </recommendedName>
</protein>
<evidence type="ECO:0000313" key="3">
    <source>
        <dbReference type="Proteomes" id="UP001179181"/>
    </source>
</evidence>
<feature type="signal peptide" evidence="1">
    <location>
        <begin position="1"/>
        <end position="23"/>
    </location>
</feature>
<evidence type="ECO:0000313" key="2">
    <source>
        <dbReference type="EMBL" id="NIJ53835.1"/>
    </source>
</evidence>
<keyword evidence="3" id="KW-1185">Reference proteome</keyword>
<comment type="caution">
    <text evidence="2">The sequence shown here is derived from an EMBL/GenBank/DDBJ whole genome shotgun (WGS) entry which is preliminary data.</text>
</comment>
<gene>
    <name evidence="2" type="ORF">FHS68_003017</name>
</gene>
<organism evidence="2 3">
    <name type="scientific">Dyadobacter arcticus</name>
    <dbReference type="NCBI Taxonomy" id="1078754"/>
    <lineage>
        <taxon>Bacteria</taxon>
        <taxon>Pseudomonadati</taxon>
        <taxon>Bacteroidota</taxon>
        <taxon>Cytophagia</taxon>
        <taxon>Cytophagales</taxon>
        <taxon>Spirosomataceae</taxon>
        <taxon>Dyadobacter</taxon>
    </lineage>
</organism>
<dbReference type="EMBL" id="JAASQJ010000003">
    <property type="protein sequence ID" value="NIJ53835.1"/>
    <property type="molecule type" value="Genomic_DNA"/>
</dbReference>
<keyword evidence="1" id="KW-0732">Signal</keyword>
<sequence length="176" mass="20168">MKKIAFYAFILTCGLLNMGAGCAKESEKTPEPKLEYPSLIGKWKLFVGFSFGKKSLDEPWKQVFQMKRGSVSWEFLADGRMLSYTNTANPEVEAGNWTLEIKNMDGKDIALGFFKIYTPFTRANPGSEFIEPDGSIAYHLKTVTEDGVTFLYLTTKAYESYPYKYAYNEYRFEPEK</sequence>
<dbReference type="RefSeq" id="WP_167271387.1">
    <property type="nucleotide sequence ID" value="NZ_JAASQJ010000003.1"/>
</dbReference>
<accession>A0ABX0UQ82</accession>
<reference evidence="2 3" key="1">
    <citation type="submission" date="2020-03" db="EMBL/GenBank/DDBJ databases">
        <title>Genomic Encyclopedia of Type Strains, Phase IV (KMG-IV): sequencing the most valuable type-strain genomes for metagenomic binning, comparative biology and taxonomic classification.</title>
        <authorList>
            <person name="Goeker M."/>
        </authorList>
    </citation>
    <scope>NUCLEOTIDE SEQUENCE [LARGE SCALE GENOMIC DNA]</scope>
    <source>
        <strain evidence="2 3">DSM 102865</strain>
    </source>
</reference>
<dbReference type="Proteomes" id="UP001179181">
    <property type="component" value="Unassembled WGS sequence"/>
</dbReference>
<dbReference type="PROSITE" id="PS51257">
    <property type="entry name" value="PROKAR_LIPOPROTEIN"/>
    <property type="match status" value="1"/>
</dbReference>
<evidence type="ECO:0008006" key="4">
    <source>
        <dbReference type="Google" id="ProtNLM"/>
    </source>
</evidence>
<evidence type="ECO:0000256" key="1">
    <source>
        <dbReference type="SAM" id="SignalP"/>
    </source>
</evidence>